<dbReference type="PROSITE" id="PS50181">
    <property type="entry name" value="FBOX"/>
    <property type="match status" value="1"/>
</dbReference>
<accession>A0AAN6N6K6</accession>
<evidence type="ECO:0000259" key="1">
    <source>
        <dbReference type="PROSITE" id="PS50181"/>
    </source>
</evidence>
<evidence type="ECO:0000313" key="2">
    <source>
        <dbReference type="EMBL" id="KAK3939491.1"/>
    </source>
</evidence>
<name>A0AAN6N6K6_9PEZI</name>
<comment type="caution">
    <text evidence="2">The sequence shown here is derived from an EMBL/GenBank/DDBJ whole genome shotgun (WGS) entry which is preliminary data.</text>
</comment>
<dbReference type="InterPro" id="IPR001810">
    <property type="entry name" value="F-box_dom"/>
</dbReference>
<dbReference type="EMBL" id="MU853810">
    <property type="protein sequence ID" value="KAK3939491.1"/>
    <property type="molecule type" value="Genomic_DNA"/>
</dbReference>
<sequence length="371" mass="41584">MADASVETESQSQWFIDGLEPEEILDRFTYRRFSYGKVRMISGIDKVPKPSAIRLSGGRTSSLGPVLGRLPNELLHMVMHWLDYKSLFAVARASLLGKALVESLPVYQELLTYAPEVIAALSRLNILGAHPAALIREALRTEKCAACRSYGPYLFLPTCHRCCLECLSSYSPLRVITAETAKKYFVLGAKDLQKIPVIHTIPGQMDASGKKRPSSVKLFSLAAVKELALSLHGSTGGIARAAYRAYGEKKPAFLRGTFYWKTPVGRDISTRFSHRACYWRKATERYRWYCLVAMPFPSMKVPGVVERGLFCKCCYSLMLGISPRERLRLPYTGNTIFTVRNKADTLEHIKECRSREMLAQNGAGMVEPRSP</sequence>
<proteinExistence type="predicted"/>
<organism evidence="2 3">
    <name type="scientific">Diplogelasinospora grovesii</name>
    <dbReference type="NCBI Taxonomy" id="303347"/>
    <lineage>
        <taxon>Eukaryota</taxon>
        <taxon>Fungi</taxon>
        <taxon>Dikarya</taxon>
        <taxon>Ascomycota</taxon>
        <taxon>Pezizomycotina</taxon>
        <taxon>Sordariomycetes</taxon>
        <taxon>Sordariomycetidae</taxon>
        <taxon>Sordariales</taxon>
        <taxon>Diplogelasinosporaceae</taxon>
        <taxon>Diplogelasinospora</taxon>
    </lineage>
</organism>
<protein>
    <recommendedName>
        <fullName evidence="1">F-box domain-containing protein</fullName>
    </recommendedName>
</protein>
<dbReference type="AlphaFoldDB" id="A0AAN6N6K6"/>
<keyword evidence="3" id="KW-1185">Reference proteome</keyword>
<dbReference type="Gene3D" id="3.90.530.10">
    <property type="entry name" value="XPA C-terminal domain"/>
    <property type="match status" value="1"/>
</dbReference>
<feature type="domain" description="F-box" evidence="1">
    <location>
        <begin position="64"/>
        <end position="110"/>
    </location>
</feature>
<dbReference type="Proteomes" id="UP001303473">
    <property type="component" value="Unassembled WGS sequence"/>
</dbReference>
<gene>
    <name evidence="2" type="ORF">QBC46DRAFT_354964</name>
</gene>
<evidence type="ECO:0000313" key="3">
    <source>
        <dbReference type="Proteomes" id="UP001303473"/>
    </source>
</evidence>
<reference evidence="3" key="1">
    <citation type="journal article" date="2023" name="Mol. Phylogenet. Evol.">
        <title>Genome-scale phylogeny and comparative genomics of the fungal order Sordariales.</title>
        <authorList>
            <person name="Hensen N."/>
            <person name="Bonometti L."/>
            <person name="Westerberg I."/>
            <person name="Brannstrom I.O."/>
            <person name="Guillou S."/>
            <person name="Cros-Aarteil S."/>
            <person name="Calhoun S."/>
            <person name="Haridas S."/>
            <person name="Kuo A."/>
            <person name="Mondo S."/>
            <person name="Pangilinan J."/>
            <person name="Riley R."/>
            <person name="LaButti K."/>
            <person name="Andreopoulos B."/>
            <person name="Lipzen A."/>
            <person name="Chen C."/>
            <person name="Yan M."/>
            <person name="Daum C."/>
            <person name="Ng V."/>
            <person name="Clum A."/>
            <person name="Steindorff A."/>
            <person name="Ohm R.A."/>
            <person name="Martin F."/>
            <person name="Silar P."/>
            <person name="Natvig D.O."/>
            <person name="Lalanne C."/>
            <person name="Gautier V."/>
            <person name="Ament-Velasquez S.L."/>
            <person name="Kruys A."/>
            <person name="Hutchinson M.I."/>
            <person name="Powell A.J."/>
            <person name="Barry K."/>
            <person name="Miller A.N."/>
            <person name="Grigoriev I.V."/>
            <person name="Debuchy R."/>
            <person name="Gladieux P."/>
            <person name="Hiltunen Thoren M."/>
            <person name="Johannesson H."/>
        </authorList>
    </citation>
    <scope>NUCLEOTIDE SEQUENCE [LARGE SCALE GENOMIC DNA]</scope>
    <source>
        <strain evidence="3">CBS 340.73</strain>
    </source>
</reference>
<dbReference type="InterPro" id="IPR037129">
    <property type="entry name" value="XPA_sf"/>
</dbReference>